<keyword evidence="3" id="KW-0805">Transcription regulation</keyword>
<keyword evidence="5" id="KW-0804">Transcription</keyword>
<evidence type="ECO:0000313" key="9">
    <source>
        <dbReference type="Proteomes" id="UP001629113"/>
    </source>
</evidence>
<dbReference type="PANTHER" id="PTHR31944:SF129">
    <property type="entry name" value="ASPYRIDONES CLUSTER REGULATOR APDR-RELATED"/>
    <property type="match status" value="1"/>
</dbReference>
<organism evidence="8 9">
    <name type="scientific">Phlyctema vagabunda</name>
    <dbReference type="NCBI Taxonomy" id="108571"/>
    <lineage>
        <taxon>Eukaryota</taxon>
        <taxon>Fungi</taxon>
        <taxon>Dikarya</taxon>
        <taxon>Ascomycota</taxon>
        <taxon>Pezizomycotina</taxon>
        <taxon>Leotiomycetes</taxon>
        <taxon>Helotiales</taxon>
        <taxon>Dermateaceae</taxon>
        <taxon>Phlyctema</taxon>
    </lineage>
</organism>
<name>A0ABR4PX50_9HELO</name>
<keyword evidence="2" id="KW-0862">Zinc</keyword>
<protein>
    <recommendedName>
        <fullName evidence="7">Xylanolytic transcriptional activator regulatory domain-containing protein</fullName>
    </recommendedName>
</protein>
<gene>
    <name evidence="8" type="ORF">PVAG01_01320</name>
</gene>
<evidence type="ECO:0000256" key="5">
    <source>
        <dbReference type="ARBA" id="ARBA00023163"/>
    </source>
</evidence>
<comment type="caution">
    <text evidence="8">The sequence shown here is derived from an EMBL/GenBank/DDBJ whole genome shotgun (WGS) entry which is preliminary data.</text>
</comment>
<evidence type="ECO:0000256" key="4">
    <source>
        <dbReference type="ARBA" id="ARBA00023125"/>
    </source>
</evidence>
<evidence type="ECO:0000259" key="7">
    <source>
        <dbReference type="SMART" id="SM00906"/>
    </source>
</evidence>
<dbReference type="SMART" id="SM00906">
    <property type="entry name" value="Fungal_trans"/>
    <property type="match status" value="1"/>
</dbReference>
<dbReference type="PANTHER" id="PTHR31944">
    <property type="entry name" value="HEME-RESPONSIVE ZINC FINGER TRANSCRIPTION FACTOR HAP1"/>
    <property type="match status" value="1"/>
</dbReference>
<keyword evidence="4" id="KW-0238">DNA-binding</keyword>
<keyword evidence="9" id="KW-1185">Reference proteome</keyword>
<dbReference type="InterPro" id="IPR007219">
    <property type="entry name" value="XnlR_reg_dom"/>
</dbReference>
<dbReference type="Proteomes" id="UP001629113">
    <property type="component" value="Unassembled WGS sequence"/>
</dbReference>
<evidence type="ECO:0000313" key="8">
    <source>
        <dbReference type="EMBL" id="KAL3427811.1"/>
    </source>
</evidence>
<reference evidence="8 9" key="1">
    <citation type="submission" date="2024-06" db="EMBL/GenBank/DDBJ databases">
        <title>Complete genome of Phlyctema vagabunda strain 19-DSS-EL-015.</title>
        <authorList>
            <person name="Fiorenzani C."/>
        </authorList>
    </citation>
    <scope>NUCLEOTIDE SEQUENCE [LARGE SCALE GENOMIC DNA]</scope>
    <source>
        <strain evidence="8 9">19-DSS-EL-015</strain>
    </source>
</reference>
<dbReference type="InterPro" id="IPR051430">
    <property type="entry name" value="Fungal_TF_Env_Response"/>
</dbReference>
<sequence length="546" mass="61839">MRHLIIYSEEIETALKECKALARMAKSARSLPVDTSLLPSLVPIRETADELIQLYFRTYESTYRILHVQSFLGEYAKYWENPLAASPLFVAKLLLVMTIGTCFHKDESIRALISHWLQAVQSFMSGPNEKGRLNTSGIQINCLLLLAKQSSFSGDDLNWISAGSLLRMAMNLGFHRDPKYFPKMTFFQAELRRRLWWSILELCVQYALDSGMPPLISFDDFDTNIPLNINDNEYDENTKEIPAVAPEGVSTHMSIQLVLIRSLKTRLSITSLLNGFKNFLTYEQCLELGSTLTAELRSQNLVLNGFRASASSICVPTNFHKSLVDVITRRFLLALHLPWTMLATPDPRYYFSRKVSLDTVLTLCSYTKNSVQPALAIEDEDEYYTLLKSRGGGVFRMVMVLGAMTICLECYKQIQEESPLSRDLLHTTLGELVDLAKQRVEYGETNVQGYLWLSVAKAHIDALETGQPIKEVAQATASKTMEYAQEMLKRQTSRVSGAATPMEDTASGDDFSWEFLIQSQNYTESIFDTPKSWWFSEWGNADIGTI</sequence>
<evidence type="ECO:0000256" key="6">
    <source>
        <dbReference type="ARBA" id="ARBA00023242"/>
    </source>
</evidence>
<keyword evidence="6" id="KW-0539">Nucleus</keyword>
<dbReference type="CDD" id="cd12148">
    <property type="entry name" value="fungal_TF_MHR"/>
    <property type="match status" value="1"/>
</dbReference>
<evidence type="ECO:0000256" key="3">
    <source>
        <dbReference type="ARBA" id="ARBA00023015"/>
    </source>
</evidence>
<keyword evidence="1" id="KW-0479">Metal-binding</keyword>
<dbReference type="Pfam" id="PF04082">
    <property type="entry name" value="Fungal_trans"/>
    <property type="match status" value="1"/>
</dbReference>
<evidence type="ECO:0000256" key="1">
    <source>
        <dbReference type="ARBA" id="ARBA00022723"/>
    </source>
</evidence>
<evidence type="ECO:0000256" key="2">
    <source>
        <dbReference type="ARBA" id="ARBA00022833"/>
    </source>
</evidence>
<feature type="domain" description="Xylanolytic transcriptional activator regulatory" evidence="7">
    <location>
        <begin position="158"/>
        <end position="232"/>
    </location>
</feature>
<accession>A0ABR4PX50</accession>
<proteinExistence type="predicted"/>
<dbReference type="EMBL" id="JBFCZG010000001">
    <property type="protein sequence ID" value="KAL3427811.1"/>
    <property type="molecule type" value="Genomic_DNA"/>
</dbReference>